<name>A0A0F9VHE7_9ZZZZ</name>
<dbReference type="EMBL" id="LAZR01000531">
    <property type="protein sequence ID" value="KKN65223.1"/>
    <property type="molecule type" value="Genomic_DNA"/>
</dbReference>
<protein>
    <submittedName>
        <fullName evidence="1">Uncharacterized protein</fullName>
    </submittedName>
</protein>
<comment type="caution">
    <text evidence="1">The sequence shown here is derived from an EMBL/GenBank/DDBJ whole genome shotgun (WGS) entry which is preliminary data.</text>
</comment>
<proteinExistence type="predicted"/>
<organism evidence="1">
    <name type="scientific">marine sediment metagenome</name>
    <dbReference type="NCBI Taxonomy" id="412755"/>
    <lineage>
        <taxon>unclassified sequences</taxon>
        <taxon>metagenomes</taxon>
        <taxon>ecological metagenomes</taxon>
    </lineage>
</organism>
<evidence type="ECO:0000313" key="1">
    <source>
        <dbReference type="EMBL" id="KKN65223.1"/>
    </source>
</evidence>
<sequence length="130" mass="13905">MSELRHGTIVTVIMSTLIALGFCERAEAQPADVSWFPVSGTYTAKAQMGPDADTAEFCVVRVDLEPVIEYGCVPAGPNEIVTMDFVVVVTADIDAQIRGYAKDTGGRRSLNSPNMAKLDFTNPSAPVLVP</sequence>
<accession>A0A0F9VHE7</accession>
<reference evidence="1" key="1">
    <citation type="journal article" date="2015" name="Nature">
        <title>Complex archaea that bridge the gap between prokaryotes and eukaryotes.</title>
        <authorList>
            <person name="Spang A."/>
            <person name="Saw J.H."/>
            <person name="Jorgensen S.L."/>
            <person name="Zaremba-Niedzwiedzka K."/>
            <person name="Martijn J."/>
            <person name="Lind A.E."/>
            <person name="van Eijk R."/>
            <person name="Schleper C."/>
            <person name="Guy L."/>
            <person name="Ettema T.J."/>
        </authorList>
    </citation>
    <scope>NUCLEOTIDE SEQUENCE</scope>
</reference>
<gene>
    <name evidence="1" type="ORF">LCGC14_0483990</name>
</gene>
<dbReference type="AlphaFoldDB" id="A0A0F9VHE7"/>